<dbReference type="Proteomes" id="UP000248395">
    <property type="component" value="Unassembled WGS sequence"/>
</dbReference>
<evidence type="ECO:0000313" key="2">
    <source>
        <dbReference type="EMBL" id="PXX37840.1"/>
    </source>
</evidence>
<organism evidence="2 3">
    <name type="scientific">Aquitalea magnusonii</name>
    <dbReference type="NCBI Taxonomy" id="332411"/>
    <lineage>
        <taxon>Bacteria</taxon>
        <taxon>Pseudomonadati</taxon>
        <taxon>Pseudomonadota</taxon>
        <taxon>Betaproteobacteria</taxon>
        <taxon>Neisseriales</taxon>
        <taxon>Chromobacteriaceae</taxon>
        <taxon>Aquitalea</taxon>
    </lineage>
</organism>
<accession>A0A318IT95</accession>
<reference evidence="2 3" key="1">
    <citation type="submission" date="2018-05" db="EMBL/GenBank/DDBJ databases">
        <title>Genomic Encyclopedia of Type Strains, Phase IV (KMG-IV): sequencing the most valuable type-strain genomes for metagenomic binning, comparative biology and taxonomic classification.</title>
        <authorList>
            <person name="Goeker M."/>
        </authorList>
    </citation>
    <scope>NUCLEOTIDE SEQUENCE [LARGE SCALE GENOMIC DNA]</scope>
    <source>
        <strain evidence="2 3">DSM 25134</strain>
    </source>
</reference>
<keyword evidence="3" id="KW-1185">Reference proteome</keyword>
<evidence type="ECO:0000259" key="1">
    <source>
        <dbReference type="Pfam" id="PF02486"/>
    </source>
</evidence>
<protein>
    <submittedName>
        <fullName evidence="2">Replication initiation factor</fullName>
    </submittedName>
</protein>
<dbReference type="Pfam" id="PF02486">
    <property type="entry name" value="Rep_trans"/>
    <property type="match status" value="1"/>
</dbReference>
<dbReference type="OrthoDB" id="9809126at2"/>
<keyword evidence="2" id="KW-0396">Initiation factor</keyword>
<dbReference type="RefSeq" id="WP_146216034.1">
    <property type="nucleotide sequence ID" value="NZ_QJKC01000043.1"/>
</dbReference>
<dbReference type="InterPro" id="IPR003491">
    <property type="entry name" value="REP-like_C"/>
</dbReference>
<comment type="caution">
    <text evidence="2">The sequence shown here is derived from an EMBL/GenBank/DDBJ whole genome shotgun (WGS) entry which is preliminary data.</text>
</comment>
<dbReference type="GO" id="GO:0003743">
    <property type="term" value="F:translation initiation factor activity"/>
    <property type="evidence" value="ECO:0007669"/>
    <property type="project" value="UniProtKB-KW"/>
</dbReference>
<gene>
    <name evidence="2" type="ORF">DFR38_1431</name>
</gene>
<evidence type="ECO:0000313" key="3">
    <source>
        <dbReference type="Proteomes" id="UP000248395"/>
    </source>
</evidence>
<sequence>MHDHFSLPPGGNKPPACNTGVNSLSGARLSPSWGLDWLRLSFPESDVHFLTESLVASGFYPSPSRGKHGYTRGYEFRDDPLSTGEATCFIWWGGDAMQSKATIEVPGSSSETLFLALSRLSVAFSVRRVDLRIDYDGVAFLTGQDAIVNVLENWPYRGITPKYHKIDDMGQGTGSTLYVGSRSGSCLIRWYEKGLQMRDPMRPNWCRFEVELKPKKFEQGLIMWAMLVHGKRDQLARSGFSAAFLPYFVSAENADKIIIPPEQKVRDFDGRIDVMVTQYGGLIGEMLQRSGGDWTGVSDMLKRAFQRKAEVLSLASKRPISDLDEQEIPY</sequence>
<keyword evidence="2" id="KW-0648">Protein biosynthesis</keyword>
<dbReference type="EMBL" id="QJKC01000043">
    <property type="protein sequence ID" value="PXX37840.1"/>
    <property type="molecule type" value="Genomic_DNA"/>
</dbReference>
<name>A0A318IT95_9NEIS</name>
<dbReference type="AlphaFoldDB" id="A0A318IT95"/>
<feature type="domain" description="Replication initiation protein-like C-terminal" evidence="1">
    <location>
        <begin position="169"/>
        <end position="219"/>
    </location>
</feature>
<proteinExistence type="predicted"/>